<feature type="domain" description="ABM" evidence="1">
    <location>
        <begin position="13"/>
        <end position="103"/>
    </location>
</feature>
<evidence type="ECO:0000313" key="3">
    <source>
        <dbReference type="Proteomes" id="UP000662986"/>
    </source>
</evidence>
<proteinExistence type="predicted"/>
<protein>
    <submittedName>
        <fullName evidence="2">Antibiotic biosynthesis monooxygenase</fullName>
    </submittedName>
</protein>
<accession>A0A974ZYL5</accession>
<keyword evidence="2" id="KW-0503">Monooxygenase</keyword>
<reference evidence="2 3" key="1">
    <citation type="journal article" date="2021" name="Microbiol. Resour. Announc.">
        <title>Complete Genome Sequences of Two Rhodococcus sp. Strains with Large and Linear Chromosomes, Isolated from Apple Rhizosphere.</title>
        <authorList>
            <person name="Benning S."/>
            <person name="Brugnone N."/>
            <person name="Siani R."/>
            <person name="Kublik S."/>
            <person name="Schloter M."/>
            <person name="Rad V."/>
        </authorList>
    </citation>
    <scope>NUCLEOTIDE SEQUENCE [LARGE SCALE GENOMIC DNA]</scope>
    <source>
        <strain evidence="2 3">R79</strain>
    </source>
</reference>
<dbReference type="InterPro" id="IPR011008">
    <property type="entry name" value="Dimeric_a/b-barrel"/>
</dbReference>
<keyword evidence="3" id="KW-1185">Reference proteome</keyword>
<dbReference type="Pfam" id="PF03992">
    <property type="entry name" value="ABM"/>
    <property type="match status" value="1"/>
</dbReference>
<name>A0A974ZYL5_9NOCA</name>
<evidence type="ECO:0000259" key="1">
    <source>
        <dbReference type="PROSITE" id="PS51725"/>
    </source>
</evidence>
<dbReference type="Gene3D" id="3.30.70.100">
    <property type="match status" value="1"/>
</dbReference>
<gene>
    <name evidence="2" type="ORF">JWS13_44985</name>
</gene>
<reference evidence="2 3" key="2">
    <citation type="journal article" date="2022" name="Arch. Microbiol.">
        <title>Rhodococcus pseudokoreensis sp. nov. isolated from the rhizosphere of young M26 apple rootstocks.</title>
        <authorList>
            <person name="Kampfer P."/>
            <person name="Glaeser S.P."/>
            <person name="Blom J."/>
            <person name="Wolf J."/>
            <person name="Benning S."/>
            <person name="Schloter M."/>
            <person name="Neumann-Schaal M."/>
        </authorList>
    </citation>
    <scope>NUCLEOTIDE SEQUENCE [LARGE SCALE GENOMIC DNA]</scope>
    <source>
        <strain evidence="2 3">R79</strain>
    </source>
</reference>
<dbReference type="RefSeq" id="WP_206011487.1">
    <property type="nucleotide sequence ID" value="NZ_CP070619.1"/>
</dbReference>
<dbReference type="SUPFAM" id="SSF54909">
    <property type="entry name" value="Dimeric alpha+beta barrel"/>
    <property type="match status" value="1"/>
</dbReference>
<organism evidence="2 3">
    <name type="scientific">Rhodococcus pseudokoreensis</name>
    <dbReference type="NCBI Taxonomy" id="2811421"/>
    <lineage>
        <taxon>Bacteria</taxon>
        <taxon>Bacillati</taxon>
        <taxon>Actinomycetota</taxon>
        <taxon>Actinomycetes</taxon>
        <taxon>Mycobacteriales</taxon>
        <taxon>Nocardiaceae</taxon>
        <taxon>Rhodococcus</taxon>
    </lineage>
</organism>
<sequence length="108" mass="12042">MAPTSIDATDDVVTLVNVFTVTPETQQRLVELLGRATEEVMRHRPGFVSANIHAGLDGTRVANYAQWRSVEDFRAALEDPVVREHIDEITTFATADPQLYRVVSTHHA</sequence>
<keyword evidence="2" id="KW-0560">Oxidoreductase</keyword>
<dbReference type="PROSITE" id="PS51725">
    <property type="entry name" value="ABM"/>
    <property type="match status" value="1"/>
</dbReference>
<dbReference type="Proteomes" id="UP000662986">
    <property type="component" value="Chromosome"/>
</dbReference>
<dbReference type="GO" id="GO:0004497">
    <property type="term" value="F:monooxygenase activity"/>
    <property type="evidence" value="ECO:0007669"/>
    <property type="project" value="UniProtKB-KW"/>
</dbReference>
<dbReference type="InterPro" id="IPR007138">
    <property type="entry name" value="ABM_dom"/>
</dbReference>
<evidence type="ECO:0000313" key="2">
    <source>
        <dbReference type="EMBL" id="QSE95256.1"/>
    </source>
</evidence>
<dbReference type="EMBL" id="CP070619">
    <property type="protein sequence ID" value="QSE95256.1"/>
    <property type="molecule type" value="Genomic_DNA"/>
</dbReference>